<keyword evidence="5" id="KW-1185">Reference proteome</keyword>
<evidence type="ECO:0000256" key="1">
    <source>
        <dbReference type="SAM" id="MobiDB-lite"/>
    </source>
</evidence>
<feature type="transmembrane region" description="Helical" evidence="2">
    <location>
        <begin position="170"/>
        <end position="189"/>
    </location>
</feature>
<reference evidence="4 5" key="1">
    <citation type="journal article" date="2021" name="ACS Chem. Biol.">
        <title>Genomic-Led Discovery of a Novel Glycopeptide Antibiotic by Nonomuraea coxensis DSM 45129.</title>
        <authorList>
            <person name="Yushchuk O."/>
            <person name="Vior N.M."/>
            <person name="Andreo-Vidal A."/>
            <person name="Berini F."/>
            <person name="Ruckert C."/>
            <person name="Busche T."/>
            <person name="Binda E."/>
            <person name="Kalinowski J."/>
            <person name="Truman A.W."/>
            <person name="Marinelli F."/>
        </authorList>
    </citation>
    <scope>NUCLEOTIDE SEQUENCE [LARGE SCALE GENOMIC DNA]</scope>
    <source>
        <strain evidence="4 5">DSM 45129</strain>
    </source>
</reference>
<keyword evidence="2" id="KW-1133">Transmembrane helix</keyword>
<dbReference type="RefSeq" id="WP_020540323.1">
    <property type="nucleotide sequence ID" value="NZ_CP068985.1"/>
</dbReference>
<dbReference type="EMBL" id="CP068985">
    <property type="protein sequence ID" value="QYC42321.1"/>
    <property type="molecule type" value="Genomic_DNA"/>
</dbReference>
<keyword evidence="3" id="KW-0732">Signal</keyword>
<evidence type="ECO:0000313" key="4">
    <source>
        <dbReference type="EMBL" id="QYC42321.1"/>
    </source>
</evidence>
<protein>
    <recommendedName>
        <fullName evidence="6">Secreted protein</fullName>
    </recommendedName>
</protein>
<evidence type="ECO:0008006" key="6">
    <source>
        <dbReference type="Google" id="ProtNLM"/>
    </source>
</evidence>
<gene>
    <name evidence="4" type="ORF">Nocox_23590</name>
</gene>
<name>A0ABX8U3J6_9ACTN</name>
<proteinExistence type="predicted"/>
<organism evidence="4 5">
    <name type="scientific">Nonomuraea coxensis DSM 45129</name>
    <dbReference type="NCBI Taxonomy" id="1122611"/>
    <lineage>
        <taxon>Bacteria</taxon>
        <taxon>Bacillati</taxon>
        <taxon>Actinomycetota</taxon>
        <taxon>Actinomycetes</taxon>
        <taxon>Streptosporangiales</taxon>
        <taxon>Streptosporangiaceae</taxon>
        <taxon>Nonomuraea</taxon>
    </lineage>
</organism>
<dbReference type="Proteomes" id="UP000824681">
    <property type="component" value="Chromosome"/>
</dbReference>
<keyword evidence="2" id="KW-0812">Transmembrane</keyword>
<accession>A0ABX8U3J6</accession>
<sequence length="470" mass="48024">MRLARLLALAALLALLPVLLPVGASPAAAHNVSARADLRIAQTIAGTELTVVVKGTSRVPGPLRIGITAYQPVTALPVALEVRSAEDGRTVTGQALASADPRYTELRVERTGPHVLTLRAGGESAVVPFRVLVERGSGAELLIYGGFFVAGVLLVGGLLFGALARPGPAMAVAAGAAAGVTVAAMAVVFEPMVPAGPPDGAAPSVTALAGGGRPYVQERVTTEPARPVAGEEFTLRVDLVDGSTGRPVDDLTVHHEALAHLVVTSEDGSYFRHVHPLRTGPGRLEVRLRADRSGRYLAHTELEREDSGGQLLTSAFAVHAPGPQRATGDADDAGDGTGSDANASTGDGTGGTGDGTGGTGDGTGGGVRTGVAGPVLTPVVPVAGRPATIEMDAAGPVRPWLGMAGHLIVRDRDGGFLGHVHEMGSPDSRLRFTFSFPAAGSYLAWVQYALAGRIVTVPFTVEVTAQENAR</sequence>
<evidence type="ECO:0000256" key="3">
    <source>
        <dbReference type="SAM" id="SignalP"/>
    </source>
</evidence>
<evidence type="ECO:0000313" key="5">
    <source>
        <dbReference type="Proteomes" id="UP000824681"/>
    </source>
</evidence>
<feature type="signal peptide" evidence="3">
    <location>
        <begin position="1"/>
        <end position="24"/>
    </location>
</feature>
<feature type="compositionally biased region" description="Gly residues" evidence="1">
    <location>
        <begin position="347"/>
        <end position="368"/>
    </location>
</feature>
<feature type="chain" id="PRO_5045266199" description="Secreted protein" evidence="3">
    <location>
        <begin position="25"/>
        <end position="470"/>
    </location>
</feature>
<keyword evidence="2" id="KW-0472">Membrane</keyword>
<evidence type="ECO:0000256" key="2">
    <source>
        <dbReference type="SAM" id="Phobius"/>
    </source>
</evidence>
<feature type="region of interest" description="Disordered" evidence="1">
    <location>
        <begin position="321"/>
        <end position="373"/>
    </location>
</feature>
<feature type="transmembrane region" description="Helical" evidence="2">
    <location>
        <begin position="141"/>
        <end position="163"/>
    </location>
</feature>